<accession>B8MRU0</accession>
<dbReference type="RefSeq" id="XP_002487385.1">
    <property type="nucleotide sequence ID" value="XM_002487340.1"/>
</dbReference>
<evidence type="ECO:0000256" key="1">
    <source>
        <dbReference type="SAM" id="Phobius"/>
    </source>
</evidence>
<gene>
    <name evidence="2" type="ORF">TSTA_057640</name>
</gene>
<dbReference type="OrthoDB" id="4062651at2759"/>
<protein>
    <submittedName>
        <fullName evidence="2">Uncharacterized protein</fullName>
    </submittedName>
</protein>
<feature type="transmembrane region" description="Helical" evidence="1">
    <location>
        <begin position="46"/>
        <end position="67"/>
    </location>
</feature>
<dbReference type="InParanoid" id="B8MRU0"/>
<keyword evidence="3" id="KW-1185">Reference proteome</keyword>
<keyword evidence="1" id="KW-1133">Transmembrane helix</keyword>
<evidence type="ECO:0000313" key="3">
    <source>
        <dbReference type="Proteomes" id="UP000001745"/>
    </source>
</evidence>
<name>B8MRU0_TALSN</name>
<dbReference type="Proteomes" id="UP000001745">
    <property type="component" value="Unassembled WGS sequence"/>
</dbReference>
<sequence length="106" mass="11378">MAIASKQILAGIHDPSKVHGCVDALLQSHKGAEGWGLQAGQGWSTWMGAMSAIGLLFVVFWTWLVLIDLKDLQNAFTPVTFLVTMLCLAVGISQYLNAAQTASAQF</sequence>
<reference evidence="3" key="1">
    <citation type="journal article" date="2015" name="Genome Announc.">
        <title>Genome sequence of the AIDS-associated pathogen Penicillium marneffei (ATCC18224) and its near taxonomic relative Talaromyces stipitatus (ATCC10500).</title>
        <authorList>
            <person name="Nierman W.C."/>
            <person name="Fedorova-Abrams N.D."/>
            <person name="Andrianopoulos A."/>
        </authorList>
    </citation>
    <scope>NUCLEOTIDE SEQUENCE [LARGE SCALE GENOMIC DNA]</scope>
    <source>
        <strain evidence="3">ATCC 10500 / CBS 375.48 / QM 6759 / NRRL 1006</strain>
    </source>
</reference>
<keyword evidence="1" id="KW-0812">Transmembrane</keyword>
<keyword evidence="1" id="KW-0472">Membrane</keyword>
<organism evidence="2 3">
    <name type="scientific">Talaromyces stipitatus (strain ATCC 10500 / CBS 375.48 / QM 6759 / NRRL 1006)</name>
    <name type="common">Penicillium stipitatum</name>
    <dbReference type="NCBI Taxonomy" id="441959"/>
    <lineage>
        <taxon>Eukaryota</taxon>
        <taxon>Fungi</taxon>
        <taxon>Dikarya</taxon>
        <taxon>Ascomycota</taxon>
        <taxon>Pezizomycotina</taxon>
        <taxon>Eurotiomycetes</taxon>
        <taxon>Eurotiomycetidae</taxon>
        <taxon>Eurotiales</taxon>
        <taxon>Trichocomaceae</taxon>
        <taxon>Talaromyces</taxon>
        <taxon>Talaromyces sect. Talaromyces</taxon>
    </lineage>
</organism>
<dbReference type="HOGENOM" id="CLU_2224959_0_0_1"/>
<proteinExistence type="predicted"/>
<dbReference type="VEuPathDB" id="FungiDB:TSTA_057640"/>
<dbReference type="STRING" id="441959.B8MRU0"/>
<dbReference type="eggNOG" id="KOG0659">
    <property type="taxonomic scope" value="Eukaryota"/>
</dbReference>
<dbReference type="AlphaFoldDB" id="B8MRU0"/>
<evidence type="ECO:0000313" key="2">
    <source>
        <dbReference type="EMBL" id="EED13274.1"/>
    </source>
</evidence>
<dbReference type="EMBL" id="EQ962659">
    <property type="protein sequence ID" value="EED13274.1"/>
    <property type="molecule type" value="Genomic_DNA"/>
</dbReference>
<feature type="transmembrane region" description="Helical" evidence="1">
    <location>
        <begin position="79"/>
        <end position="96"/>
    </location>
</feature>
<dbReference type="GeneID" id="8108900"/>